<organism evidence="1 2">
    <name type="scientific">Rhizobium laguerreae</name>
    <dbReference type="NCBI Taxonomy" id="1076926"/>
    <lineage>
        <taxon>Bacteria</taxon>
        <taxon>Pseudomonadati</taxon>
        <taxon>Pseudomonadota</taxon>
        <taxon>Alphaproteobacteria</taxon>
        <taxon>Hyphomicrobiales</taxon>
        <taxon>Rhizobiaceae</taxon>
        <taxon>Rhizobium/Agrobacterium group</taxon>
        <taxon>Rhizobium</taxon>
    </lineage>
</organism>
<protein>
    <submittedName>
        <fullName evidence="1">Uncharacterized protein</fullName>
    </submittedName>
</protein>
<sequence>MEERIVTALSHEQQSELKALWHSRDFRAWFARLQEIAPEELEKLPSFMRDAFLKLNDNQDNCFAIYVPPECAPEKLAHYEVAPDDELVVDLPYRDKASGETRFEQGTAAMLRQLVELAERDPKIVYLVMEYWEALQKGEELKQEVGGDELWLSLLEAYDHLLANVFGHGNGRGRVGVKLLNISIHMIRSHVLSNREA</sequence>
<dbReference type="Proteomes" id="UP000530654">
    <property type="component" value="Unassembled WGS sequence"/>
</dbReference>
<comment type="caution">
    <text evidence="1">The sequence shown here is derived from an EMBL/GenBank/DDBJ whole genome shotgun (WGS) entry which is preliminary data.</text>
</comment>
<accession>A0A7Y2R4H7</accession>
<proteinExistence type="predicted"/>
<dbReference type="EMBL" id="JABEQY010000010">
    <property type="protein sequence ID" value="NNH64214.1"/>
    <property type="molecule type" value="Genomic_DNA"/>
</dbReference>
<evidence type="ECO:0000313" key="2">
    <source>
        <dbReference type="Proteomes" id="UP000530654"/>
    </source>
</evidence>
<gene>
    <name evidence="1" type="ORF">HLI17_13085</name>
</gene>
<reference evidence="1 2" key="1">
    <citation type="submission" date="2020-04" db="EMBL/GenBank/DDBJ databases">
        <title>Rhizobium bacterial biofertilizers improve the content of phenolic compounds of Lactuca sativa L. under non-saline and saline-stress conditions.</title>
        <authorList>
            <person name="Ayuso-Calles M."/>
            <person name="Garcia-Estevez I."/>
            <person name="Jimenez-Gomez A."/>
            <person name="Flores-Felix J.D."/>
            <person name="Escribano-Bailon M."/>
            <person name="Rivas R."/>
        </authorList>
    </citation>
    <scope>NUCLEOTIDE SEQUENCE [LARGE SCALE GENOMIC DNA]</scope>
    <source>
        <strain evidence="1 2">GPTR02</strain>
    </source>
</reference>
<dbReference type="AlphaFoldDB" id="A0A7Y2R4H7"/>
<name>A0A7Y2R4H7_9HYPH</name>
<evidence type="ECO:0000313" key="1">
    <source>
        <dbReference type="EMBL" id="NNH64214.1"/>
    </source>
</evidence>